<keyword evidence="2" id="KW-0472">Membrane</keyword>
<dbReference type="GO" id="GO:0004190">
    <property type="term" value="F:aspartic-type endopeptidase activity"/>
    <property type="evidence" value="ECO:0007669"/>
    <property type="project" value="InterPro"/>
</dbReference>
<keyword evidence="2" id="KW-0812">Transmembrane</keyword>
<evidence type="ECO:0000256" key="2">
    <source>
        <dbReference type="SAM" id="Phobius"/>
    </source>
</evidence>
<dbReference type="Proteomes" id="UP000800235">
    <property type="component" value="Unassembled WGS sequence"/>
</dbReference>
<dbReference type="InterPro" id="IPR021109">
    <property type="entry name" value="Peptidase_aspartic_dom_sf"/>
</dbReference>
<dbReference type="InterPro" id="IPR001461">
    <property type="entry name" value="Aspartic_peptidase_A1"/>
</dbReference>
<dbReference type="PROSITE" id="PS51767">
    <property type="entry name" value="PEPTIDASE_A1"/>
    <property type="match status" value="1"/>
</dbReference>
<keyword evidence="4" id="KW-0645">Protease</keyword>
<dbReference type="EMBL" id="MU007035">
    <property type="protein sequence ID" value="KAF2430896.1"/>
    <property type="molecule type" value="Genomic_DNA"/>
</dbReference>
<evidence type="ECO:0000313" key="5">
    <source>
        <dbReference type="Proteomes" id="UP000800235"/>
    </source>
</evidence>
<evidence type="ECO:0000313" key="4">
    <source>
        <dbReference type="EMBL" id="KAF2430896.1"/>
    </source>
</evidence>
<gene>
    <name evidence="4" type="ORF">EJ08DRAFT_588090</name>
</gene>
<dbReference type="PANTHER" id="PTHR47966">
    <property type="entry name" value="BETA-SITE APP-CLEAVING ENZYME, ISOFORM A-RELATED"/>
    <property type="match status" value="1"/>
</dbReference>
<comment type="caution">
    <text evidence="4">The sequence shown here is derived from an EMBL/GenBank/DDBJ whole genome shotgun (WGS) entry which is preliminary data.</text>
</comment>
<sequence length="502" mass="54505">DGDDGQWSSFHIQIGTPGQTVRLFPSTSASAGSTIWTVISQGCADVNPDLLNCPDRRGYLFQSNVSSTWTTQGIQNGVDGAIFSLNTFEEGKIGRVGNGSYGYDTINLGLSGSNLPTLKNQVIAGIWTNDFFLGSLGLSPVPFNFTNLNEPQTSMLGSLRNQSLIPSSSWAYTAGAYYKTPPVFGSLTLGGYDTTRFRRNNLTFSFGADFSRDLLVSLQSITYDTIASSPLLTTSIDMFIDSMVSEIWLPISICEAFAQRFNLTWNTQGQLYLIEEEAHTALLAQNPKFTFRVGQSGGGGSTVDIVLPYAAFDLNLTAPIVGDTTRYFPLKQARNASQYMLGRTFLQEAYVITDYERRNFSVSQALFPPTSISQNIVAISPSGKEKKDSSGKPSAGLITGIVIAVVVGVALGVWAVIRWKKRTNRQNKRHEMDGRSAVKGEIVKADEDKKMLAEADNNVVHEADGGNAFAGNNVVYEADGGNAVIPELQAGKVEPHIRHELP</sequence>
<evidence type="ECO:0000259" key="3">
    <source>
        <dbReference type="PROSITE" id="PS51767"/>
    </source>
</evidence>
<dbReference type="GO" id="GO:0000324">
    <property type="term" value="C:fungal-type vacuole"/>
    <property type="evidence" value="ECO:0007669"/>
    <property type="project" value="TreeGrafter"/>
</dbReference>
<dbReference type="SUPFAM" id="SSF50630">
    <property type="entry name" value="Acid proteases"/>
    <property type="match status" value="1"/>
</dbReference>
<name>A0A9P4TZ13_9PEZI</name>
<feature type="domain" description="Peptidase A1" evidence="3">
    <location>
        <begin position="8"/>
        <end position="363"/>
    </location>
</feature>
<dbReference type="Gene3D" id="2.40.70.10">
    <property type="entry name" value="Acid Proteases"/>
    <property type="match status" value="2"/>
</dbReference>
<dbReference type="Pfam" id="PF00026">
    <property type="entry name" value="Asp"/>
    <property type="match status" value="1"/>
</dbReference>
<dbReference type="InterPro" id="IPR033121">
    <property type="entry name" value="PEPTIDASE_A1"/>
</dbReference>
<evidence type="ECO:0000256" key="1">
    <source>
        <dbReference type="ARBA" id="ARBA00007447"/>
    </source>
</evidence>
<keyword evidence="2" id="KW-1133">Transmembrane helix</keyword>
<dbReference type="AlphaFoldDB" id="A0A9P4TZ13"/>
<feature type="non-terminal residue" evidence="4">
    <location>
        <position position="1"/>
    </location>
</feature>
<keyword evidence="5" id="KW-1185">Reference proteome</keyword>
<accession>A0A9P4TZ13</accession>
<keyword evidence="4" id="KW-0378">Hydrolase</keyword>
<protein>
    <submittedName>
        <fullName evidence="4">Acid protease</fullName>
    </submittedName>
</protein>
<comment type="similarity">
    <text evidence="1">Belongs to the peptidase A1 family.</text>
</comment>
<dbReference type="PANTHER" id="PTHR47966:SF51">
    <property type="entry name" value="BETA-SITE APP-CLEAVING ENZYME, ISOFORM A-RELATED"/>
    <property type="match status" value="1"/>
</dbReference>
<feature type="transmembrane region" description="Helical" evidence="2">
    <location>
        <begin position="395"/>
        <end position="417"/>
    </location>
</feature>
<dbReference type="GO" id="GO:0006508">
    <property type="term" value="P:proteolysis"/>
    <property type="evidence" value="ECO:0007669"/>
    <property type="project" value="UniProtKB-KW"/>
</dbReference>
<dbReference type="OrthoDB" id="4074350at2759"/>
<reference evidence="4" key="1">
    <citation type="journal article" date="2020" name="Stud. Mycol.">
        <title>101 Dothideomycetes genomes: a test case for predicting lifestyles and emergence of pathogens.</title>
        <authorList>
            <person name="Haridas S."/>
            <person name="Albert R."/>
            <person name="Binder M."/>
            <person name="Bloem J."/>
            <person name="Labutti K."/>
            <person name="Salamov A."/>
            <person name="Andreopoulos B."/>
            <person name="Baker S."/>
            <person name="Barry K."/>
            <person name="Bills G."/>
            <person name="Bluhm B."/>
            <person name="Cannon C."/>
            <person name="Castanera R."/>
            <person name="Culley D."/>
            <person name="Daum C."/>
            <person name="Ezra D."/>
            <person name="Gonzalez J."/>
            <person name="Henrissat B."/>
            <person name="Kuo A."/>
            <person name="Liang C."/>
            <person name="Lipzen A."/>
            <person name="Lutzoni F."/>
            <person name="Magnuson J."/>
            <person name="Mondo S."/>
            <person name="Nolan M."/>
            <person name="Ohm R."/>
            <person name="Pangilinan J."/>
            <person name="Park H.-J."/>
            <person name="Ramirez L."/>
            <person name="Alfaro M."/>
            <person name="Sun H."/>
            <person name="Tritt A."/>
            <person name="Yoshinaga Y."/>
            <person name="Zwiers L.-H."/>
            <person name="Turgeon B."/>
            <person name="Goodwin S."/>
            <person name="Spatafora J."/>
            <person name="Crous P."/>
            <person name="Grigoriev I."/>
        </authorList>
    </citation>
    <scope>NUCLEOTIDE SEQUENCE</scope>
    <source>
        <strain evidence="4">CBS 130266</strain>
    </source>
</reference>
<proteinExistence type="inferred from homology"/>
<organism evidence="4 5">
    <name type="scientific">Tothia fuscella</name>
    <dbReference type="NCBI Taxonomy" id="1048955"/>
    <lineage>
        <taxon>Eukaryota</taxon>
        <taxon>Fungi</taxon>
        <taxon>Dikarya</taxon>
        <taxon>Ascomycota</taxon>
        <taxon>Pezizomycotina</taxon>
        <taxon>Dothideomycetes</taxon>
        <taxon>Pleosporomycetidae</taxon>
        <taxon>Venturiales</taxon>
        <taxon>Cylindrosympodiaceae</taxon>
        <taxon>Tothia</taxon>
    </lineage>
</organism>